<dbReference type="PANTHER" id="PTHR11311">
    <property type="entry name" value="SPONDIN"/>
    <property type="match status" value="1"/>
</dbReference>
<proteinExistence type="predicted"/>
<feature type="domain" description="Spondin" evidence="1">
    <location>
        <begin position="1"/>
        <end position="109"/>
    </location>
</feature>
<protein>
    <submittedName>
        <fullName evidence="2">Spondin-2</fullName>
    </submittedName>
</protein>
<dbReference type="InterPro" id="IPR009465">
    <property type="entry name" value="Spondin_N"/>
</dbReference>
<comment type="caution">
    <text evidence="2">The sequence shown here is derived from an EMBL/GenBank/DDBJ whole genome shotgun (WGS) entry which is preliminary data.</text>
</comment>
<evidence type="ECO:0000313" key="2">
    <source>
        <dbReference type="EMBL" id="GBP51694.1"/>
    </source>
</evidence>
<dbReference type="InterPro" id="IPR051418">
    <property type="entry name" value="Spondin/Thrombospondin_T1"/>
</dbReference>
<dbReference type="PROSITE" id="PS51020">
    <property type="entry name" value="SPONDIN"/>
    <property type="match status" value="1"/>
</dbReference>
<keyword evidence="3" id="KW-1185">Reference proteome</keyword>
<dbReference type="PANTHER" id="PTHR11311:SF15">
    <property type="entry name" value="SPONDIN-2"/>
    <property type="match status" value="1"/>
</dbReference>
<dbReference type="OrthoDB" id="6090599at2759"/>
<dbReference type="GO" id="GO:0031012">
    <property type="term" value="C:extracellular matrix"/>
    <property type="evidence" value="ECO:0007669"/>
    <property type="project" value="TreeGrafter"/>
</dbReference>
<name>A0A4C1WNL0_EUMVA</name>
<gene>
    <name evidence="2" type="primary">Spon2</name>
    <name evidence="2" type="ORF">EVAR_48317_1</name>
</gene>
<accession>A0A4C1WNL0</accession>
<dbReference type="EMBL" id="BGZK01000586">
    <property type="protein sequence ID" value="GBP51694.1"/>
    <property type="molecule type" value="Genomic_DNA"/>
</dbReference>
<dbReference type="InterPro" id="IPR038678">
    <property type="entry name" value="Spondin_N_sf"/>
</dbReference>
<sequence length="333" mass="38289">MQVSVMTRMIPSPDWFIGVDGFDLCVDGNWLDSITIENVFTIARARRLLAPHEVLINFLTWQRPVVRRAHQVEPLDAGTDNGFTFTAPNWPTAPQGVAYRITARYPAHPAGSFFYPHLRRLPPIATFQFIKVSMRGFGTPCNRFRFSPRCQIYRLRRQMVGIGNIDRIRIEDREPLLREYELTEVFHRTSDERRYDVLQLDRLAHNSIDVLDGNRALAVAEEAERAEQAPGVYVDGRMTTADASYSYYSIGPWEPRDDNVVVISQEKKTIRHKRRDPFRSARVRGFVPLIRRFGGPLTVLPYVITFSYFGGVTHSARHRPTKTASCIDIVVHE</sequence>
<dbReference type="AlphaFoldDB" id="A0A4C1WNL0"/>
<dbReference type="Gene3D" id="2.60.40.2130">
    <property type="entry name" value="F-spondin domain"/>
    <property type="match status" value="1"/>
</dbReference>
<evidence type="ECO:0000313" key="3">
    <source>
        <dbReference type="Proteomes" id="UP000299102"/>
    </source>
</evidence>
<dbReference type="GO" id="GO:0007155">
    <property type="term" value="P:cell adhesion"/>
    <property type="evidence" value="ECO:0007669"/>
    <property type="project" value="TreeGrafter"/>
</dbReference>
<dbReference type="Pfam" id="PF06468">
    <property type="entry name" value="Spond_N"/>
    <property type="match status" value="2"/>
</dbReference>
<evidence type="ECO:0000259" key="1">
    <source>
        <dbReference type="PROSITE" id="PS51020"/>
    </source>
</evidence>
<dbReference type="Proteomes" id="UP000299102">
    <property type="component" value="Unassembled WGS sequence"/>
</dbReference>
<reference evidence="2 3" key="1">
    <citation type="journal article" date="2019" name="Commun. Biol.">
        <title>The bagworm genome reveals a unique fibroin gene that provides high tensile strength.</title>
        <authorList>
            <person name="Kono N."/>
            <person name="Nakamura H."/>
            <person name="Ohtoshi R."/>
            <person name="Tomita M."/>
            <person name="Numata K."/>
            <person name="Arakawa K."/>
        </authorList>
    </citation>
    <scope>NUCLEOTIDE SEQUENCE [LARGE SCALE GENOMIC DNA]</scope>
</reference>
<organism evidence="2 3">
    <name type="scientific">Eumeta variegata</name>
    <name type="common">Bagworm moth</name>
    <name type="synonym">Eumeta japonica</name>
    <dbReference type="NCBI Taxonomy" id="151549"/>
    <lineage>
        <taxon>Eukaryota</taxon>
        <taxon>Metazoa</taxon>
        <taxon>Ecdysozoa</taxon>
        <taxon>Arthropoda</taxon>
        <taxon>Hexapoda</taxon>
        <taxon>Insecta</taxon>
        <taxon>Pterygota</taxon>
        <taxon>Neoptera</taxon>
        <taxon>Endopterygota</taxon>
        <taxon>Lepidoptera</taxon>
        <taxon>Glossata</taxon>
        <taxon>Ditrysia</taxon>
        <taxon>Tineoidea</taxon>
        <taxon>Psychidae</taxon>
        <taxon>Oiketicinae</taxon>
        <taxon>Eumeta</taxon>
    </lineage>
</organism>